<accession>A0AAU8JNY4</accession>
<sequence length="41" mass="4464">MTERNPNIKISAKVASNRDMILKKDFVAVAEAVRDVAGPHA</sequence>
<dbReference type="KEGG" id="kcm:ABWK59_00730"/>
<proteinExistence type="predicted"/>
<dbReference type="RefSeq" id="WP_354637220.1">
    <property type="nucleotide sequence ID" value="NZ_CP159872.1"/>
</dbReference>
<dbReference type="EMBL" id="CP159872">
    <property type="protein sequence ID" value="XCM77578.1"/>
    <property type="molecule type" value="Genomic_DNA"/>
</dbReference>
<gene>
    <name evidence="1" type="ORF">ABWK59_00730</name>
</gene>
<name>A0AAU8JNY4_9ACTN</name>
<organism evidence="1">
    <name type="scientific">Kitasatospora camelliae</name>
    <dbReference type="NCBI Taxonomy" id="3156397"/>
    <lineage>
        <taxon>Bacteria</taxon>
        <taxon>Bacillati</taxon>
        <taxon>Actinomycetota</taxon>
        <taxon>Actinomycetes</taxon>
        <taxon>Kitasatosporales</taxon>
        <taxon>Streptomycetaceae</taxon>
        <taxon>Kitasatospora</taxon>
    </lineage>
</organism>
<dbReference type="AlphaFoldDB" id="A0AAU8JNY4"/>
<reference evidence="1" key="1">
    <citation type="submission" date="2024-06" db="EMBL/GenBank/DDBJ databases">
        <title>The genome sequences of Kitasatospora sp. strain HUAS MG31.</title>
        <authorList>
            <person name="Mo P."/>
        </authorList>
    </citation>
    <scope>NUCLEOTIDE SEQUENCE</scope>
    <source>
        <strain evidence="1">HUAS MG31</strain>
    </source>
</reference>
<evidence type="ECO:0000313" key="1">
    <source>
        <dbReference type="EMBL" id="XCM77578.1"/>
    </source>
</evidence>
<protein>
    <submittedName>
        <fullName evidence="1">Uncharacterized protein</fullName>
    </submittedName>
</protein>